<organism evidence="6">
    <name type="scientific">Deinococcus sonorensis KR-87</name>
    <dbReference type="NCBI Taxonomy" id="694439"/>
    <lineage>
        <taxon>Bacteria</taxon>
        <taxon>Thermotogati</taxon>
        <taxon>Deinococcota</taxon>
        <taxon>Deinococci</taxon>
        <taxon>Deinococcales</taxon>
        <taxon>Deinococcaceae</taxon>
        <taxon>Deinococcus</taxon>
    </lineage>
</organism>
<dbReference type="InterPro" id="IPR053138">
    <property type="entry name" value="N-alpha-Ac-DABA_deacetylase"/>
</dbReference>
<evidence type="ECO:0000256" key="4">
    <source>
        <dbReference type="ARBA" id="ARBA00022833"/>
    </source>
</evidence>
<dbReference type="CDD" id="cd06254">
    <property type="entry name" value="M14_ASTE_ASPA-like"/>
    <property type="match status" value="1"/>
</dbReference>
<dbReference type="InterPro" id="IPR055438">
    <property type="entry name" value="AstE_AspA_cat"/>
</dbReference>
<keyword evidence="3" id="KW-0378">Hydrolase</keyword>
<dbReference type="PANTHER" id="PTHR37326">
    <property type="entry name" value="BLL3975 PROTEIN"/>
    <property type="match status" value="1"/>
</dbReference>
<dbReference type="PIRSF" id="PIRSF039012">
    <property type="entry name" value="ASP"/>
    <property type="match status" value="1"/>
</dbReference>
<protein>
    <submittedName>
        <fullName evidence="6">M14 family metallopeptidase</fullName>
    </submittedName>
</protein>
<dbReference type="GO" id="GO:0016811">
    <property type="term" value="F:hydrolase activity, acting on carbon-nitrogen (but not peptide) bonds, in linear amides"/>
    <property type="evidence" value="ECO:0007669"/>
    <property type="project" value="InterPro"/>
</dbReference>
<geneLocation type="plasmid" evidence="6">
    <name>pDson04</name>
</geneLocation>
<keyword evidence="2" id="KW-0479">Metal-binding</keyword>
<dbReference type="Gene3D" id="3.40.630.10">
    <property type="entry name" value="Zn peptidases"/>
    <property type="match status" value="1"/>
</dbReference>
<evidence type="ECO:0000256" key="3">
    <source>
        <dbReference type="ARBA" id="ARBA00022801"/>
    </source>
</evidence>
<comment type="cofactor">
    <cofactor evidence="1">
        <name>Zn(2+)</name>
        <dbReference type="ChEBI" id="CHEBI:29105"/>
    </cofactor>
</comment>
<dbReference type="PANTHER" id="PTHR37326:SF1">
    <property type="entry name" value="BLL3975 PROTEIN"/>
    <property type="match status" value="1"/>
</dbReference>
<dbReference type="EMBL" id="CP158296">
    <property type="protein sequence ID" value="XBV83504.1"/>
    <property type="molecule type" value="Genomic_DNA"/>
</dbReference>
<dbReference type="KEGG" id="dsc:ABOD76_00600"/>
<gene>
    <name evidence="6" type="ORF">ABOD76_00600</name>
</gene>
<evidence type="ECO:0000259" key="5">
    <source>
        <dbReference type="Pfam" id="PF24827"/>
    </source>
</evidence>
<keyword evidence="4" id="KW-0862">Zinc</keyword>
<accession>A0AAU7U4R1</accession>
<dbReference type="SUPFAM" id="SSF53187">
    <property type="entry name" value="Zn-dependent exopeptidases"/>
    <property type="match status" value="1"/>
</dbReference>
<name>A0AAU7U4R1_9DEIO</name>
<dbReference type="AlphaFoldDB" id="A0AAU7U4R1"/>
<dbReference type="Pfam" id="PF24827">
    <property type="entry name" value="AstE_AspA_cat"/>
    <property type="match status" value="1"/>
</dbReference>
<sequence>MISPDWTQVQPGTVTDLQLTPDLGSGEPIACRLIRGARPGPTLLVTAGVHGAEYASIEAATRLMATDPQTLGGMLVVLPIVNPPAFSARSIYINPLDGKNLNRCFPGRPDGTYAERLAHWLTSEFIAHADAFLDLHGGDLVEALAPFCIVPAGDEAAMTLGRVFGLPHLTVSEGQVMSISAARQQGVPAVIAEAGGQGLWPEQAVAPLVDGVVRVMRHLKMLDGTSGPLPVQEYHALAWMSAPVSGLWTPAVQVGETVEAGQPVGHIRDVFGTVLAELSAPAGGTVLFAVTSLAMNAGDPLYGIGTLSSEAPHV</sequence>
<evidence type="ECO:0000256" key="1">
    <source>
        <dbReference type="ARBA" id="ARBA00001947"/>
    </source>
</evidence>
<dbReference type="RefSeq" id="WP_350241037.1">
    <property type="nucleotide sequence ID" value="NZ_CP158296.1"/>
</dbReference>
<evidence type="ECO:0000256" key="2">
    <source>
        <dbReference type="ARBA" id="ARBA00022723"/>
    </source>
</evidence>
<feature type="domain" description="Succinylglutamate desuccinylase/Aspartoacylase catalytic" evidence="5">
    <location>
        <begin position="39"/>
        <end position="219"/>
    </location>
</feature>
<dbReference type="GO" id="GO:0016788">
    <property type="term" value="F:hydrolase activity, acting on ester bonds"/>
    <property type="evidence" value="ECO:0007669"/>
    <property type="project" value="InterPro"/>
</dbReference>
<proteinExistence type="predicted"/>
<evidence type="ECO:0000313" key="6">
    <source>
        <dbReference type="EMBL" id="XBV83504.1"/>
    </source>
</evidence>
<keyword evidence="6" id="KW-0614">Plasmid</keyword>
<dbReference type="InterPro" id="IPR043795">
    <property type="entry name" value="N-alpha-Ac-DABA-like"/>
</dbReference>
<reference evidence="6" key="1">
    <citation type="submission" date="2024-06" db="EMBL/GenBank/DDBJ databases">
        <title>Draft Genome Sequence of Deinococcus sonorensis Type Strain KR-87, a Biofilm Producing Representative of the Genus Deinococcus.</title>
        <authorList>
            <person name="Boren L.S."/>
            <person name="Grosso R.A."/>
            <person name="Hugenberg-Cox A.N."/>
            <person name="Hill J.T.E."/>
            <person name="Albert C.M."/>
            <person name="Tuohy J.M."/>
        </authorList>
    </citation>
    <scope>NUCLEOTIDE SEQUENCE</scope>
    <source>
        <strain evidence="6">KR-87</strain>
        <plasmid evidence="6">pDson04</plasmid>
    </source>
</reference>
<dbReference type="GO" id="GO:0046872">
    <property type="term" value="F:metal ion binding"/>
    <property type="evidence" value="ECO:0007669"/>
    <property type="project" value="UniProtKB-KW"/>
</dbReference>